<dbReference type="EMBL" id="VSFG01000001">
    <property type="protein sequence ID" value="TYB48937.1"/>
    <property type="molecule type" value="Genomic_DNA"/>
</dbReference>
<sequence length="539" mass="55467">MHRRFRSLISAAVLAAPVVVVAAPAAHAAPYVFVHSTLDRDDPAHPVTVTVDVKGEGVARVRAWLADSRFGESWATLGDLRLISGTAQDGTWQGSLPVSVEEHPGGHWAIAYVEDAKGDLLGQNANTFQACYGAVYSGVTATPSVLDADHRTVTASGGISYRTSKGAALQPAAGLSVNLLGTPGTAETGADGRFTVRGDAFVRPELSNAAKGVVCQGRSALPVTVNQTATAISARVSAPNPVPAGSTVTVRGALTRAGTGGPVTLGPGEDVEAWIIPFDGGDTRYLGKVETLGAGGSFEFTFTASPGELLVQYAPNSTGLFTRSEVRQPLEVGTARAVTAFSGANAGPEPVALNGTVTTSGRLLANGAAVKGATVDVEFSANGTSGWTRVGRGTTGSTGAFSVGAPAARDGYWRVRYAGSAAYRPVVSGTDFVDTRYATSITSFNAAPEPVRKGRALTVQGKLSRNVGGWKPGSGATVKIYFQRAGTSSWTLAGTTRSASTGVFRKSFTAKQDGTWRAVYAGSATYMPVTGAGDYVDVR</sequence>
<evidence type="ECO:0008006" key="4">
    <source>
        <dbReference type="Google" id="ProtNLM"/>
    </source>
</evidence>
<dbReference type="RefSeq" id="WP_067895330.1">
    <property type="nucleotide sequence ID" value="NZ_VSFG01000001.1"/>
</dbReference>
<name>A0A5D0NWU0_9ACTN</name>
<organism evidence="2 3">
    <name type="scientific">Actinomadura chibensis</name>
    <dbReference type="NCBI Taxonomy" id="392828"/>
    <lineage>
        <taxon>Bacteria</taxon>
        <taxon>Bacillati</taxon>
        <taxon>Actinomycetota</taxon>
        <taxon>Actinomycetes</taxon>
        <taxon>Streptosporangiales</taxon>
        <taxon>Thermomonosporaceae</taxon>
        <taxon>Actinomadura</taxon>
    </lineage>
</organism>
<comment type="caution">
    <text evidence="2">The sequence shown here is derived from an EMBL/GenBank/DDBJ whole genome shotgun (WGS) entry which is preliminary data.</text>
</comment>
<feature type="signal peptide" evidence="1">
    <location>
        <begin position="1"/>
        <end position="28"/>
    </location>
</feature>
<dbReference type="AlphaFoldDB" id="A0A5D0NWU0"/>
<reference evidence="2 3" key="1">
    <citation type="submission" date="2019-08" db="EMBL/GenBank/DDBJ databases">
        <title>Actinomadura sp. nov. CYP1-5 isolated from mountain soil.</title>
        <authorList>
            <person name="Songsumanus A."/>
            <person name="Kuncharoen N."/>
            <person name="Kudo T."/>
            <person name="Yuki M."/>
            <person name="Igarashi Y."/>
            <person name="Tanasupawat S."/>
        </authorList>
    </citation>
    <scope>NUCLEOTIDE SEQUENCE [LARGE SCALE GENOMIC DNA]</scope>
    <source>
        <strain evidence="2 3">JCM 14158</strain>
    </source>
</reference>
<keyword evidence="1" id="KW-0732">Signal</keyword>
<dbReference type="STRING" id="1220554.GCA_001552135_04778"/>
<gene>
    <name evidence="2" type="ORF">FXF69_07245</name>
</gene>
<protein>
    <recommendedName>
        <fullName evidence="4">Carboxypeptidase regulatory-like domain-containing protein</fullName>
    </recommendedName>
</protein>
<evidence type="ECO:0000256" key="1">
    <source>
        <dbReference type="SAM" id="SignalP"/>
    </source>
</evidence>
<accession>A0A5D0NWU0</accession>
<evidence type="ECO:0000313" key="3">
    <source>
        <dbReference type="Proteomes" id="UP000323380"/>
    </source>
</evidence>
<proteinExistence type="predicted"/>
<feature type="chain" id="PRO_5022786936" description="Carboxypeptidase regulatory-like domain-containing protein" evidence="1">
    <location>
        <begin position="29"/>
        <end position="539"/>
    </location>
</feature>
<dbReference type="Proteomes" id="UP000323380">
    <property type="component" value="Unassembled WGS sequence"/>
</dbReference>
<keyword evidence="3" id="KW-1185">Reference proteome</keyword>
<evidence type="ECO:0000313" key="2">
    <source>
        <dbReference type="EMBL" id="TYB48937.1"/>
    </source>
</evidence>